<name>A0ABS8WPX4_DATST</name>
<feature type="non-terminal residue" evidence="1">
    <location>
        <position position="1"/>
    </location>
</feature>
<gene>
    <name evidence="1" type="ORF">HAX54_051526</name>
</gene>
<dbReference type="Proteomes" id="UP000823775">
    <property type="component" value="Unassembled WGS sequence"/>
</dbReference>
<reference evidence="1 2" key="1">
    <citation type="journal article" date="2021" name="BMC Genomics">
        <title>Datura genome reveals duplications of psychoactive alkaloid biosynthetic genes and high mutation rate following tissue culture.</title>
        <authorList>
            <person name="Rajewski A."/>
            <person name="Carter-House D."/>
            <person name="Stajich J."/>
            <person name="Litt A."/>
        </authorList>
    </citation>
    <scope>NUCLEOTIDE SEQUENCE [LARGE SCALE GENOMIC DNA]</scope>
    <source>
        <strain evidence="1">AR-01</strain>
    </source>
</reference>
<evidence type="ECO:0000313" key="1">
    <source>
        <dbReference type="EMBL" id="MCE3052081.1"/>
    </source>
</evidence>
<proteinExistence type="predicted"/>
<keyword evidence="2" id="KW-1185">Reference proteome</keyword>
<sequence>PYKNLHPLIDDMEVRVNNRMKDLTMPELARFAAKLKKAQEDIPKLQHVWHPGFPGC</sequence>
<protein>
    <submittedName>
        <fullName evidence="1">Uncharacterized protein</fullName>
    </submittedName>
</protein>
<accession>A0ABS8WPX4</accession>
<dbReference type="EMBL" id="JACEIK010009197">
    <property type="protein sequence ID" value="MCE3052081.1"/>
    <property type="molecule type" value="Genomic_DNA"/>
</dbReference>
<organism evidence="1 2">
    <name type="scientific">Datura stramonium</name>
    <name type="common">Jimsonweed</name>
    <name type="synonym">Common thornapple</name>
    <dbReference type="NCBI Taxonomy" id="4076"/>
    <lineage>
        <taxon>Eukaryota</taxon>
        <taxon>Viridiplantae</taxon>
        <taxon>Streptophyta</taxon>
        <taxon>Embryophyta</taxon>
        <taxon>Tracheophyta</taxon>
        <taxon>Spermatophyta</taxon>
        <taxon>Magnoliopsida</taxon>
        <taxon>eudicotyledons</taxon>
        <taxon>Gunneridae</taxon>
        <taxon>Pentapetalae</taxon>
        <taxon>asterids</taxon>
        <taxon>lamiids</taxon>
        <taxon>Solanales</taxon>
        <taxon>Solanaceae</taxon>
        <taxon>Solanoideae</taxon>
        <taxon>Datureae</taxon>
        <taxon>Datura</taxon>
    </lineage>
</organism>
<comment type="caution">
    <text evidence="1">The sequence shown here is derived from an EMBL/GenBank/DDBJ whole genome shotgun (WGS) entry which is preliminary data.</text>
</comment>
<evidence type="ECO:0000313" key="2">
    <source>
        <dbReference type="Proteomes" id="UP000823775"/>
    </source>
</evidence>